<reference evidence="1" key="1">
    <citation type="submission" date="2018-05" db="EMBL/GenBank/DDBJ databases">
        <authorList>
            <person name="Ashton P.M."/>
            <person name="Dallman T."/>
            <person name="Nair S."/>
            <person name="De Pinna E."/>
            <person name="Peters T."/>
            <person name="Grant K."/>
        </authorList>
    </citation>
    <scope>NUCLEOTIDE SEQUENCE [LARGE SCALE GENOMIC DNA]</scope>
    <source>
        <strain evidence="1">474878</strain>
    </source>
</reference>
<sequence length="79" mass="8591">KDDRHLKNGQQLKINAPDGEPVIFNEASLPVNKFGDFQGSEGGGTWRVSNTYNAVLSSTGDPVITGKYSAQVTVKVDYY</sequence>
<dbReference type="InterPro" id="IPR008966">
    <property type="entry name" value="Adhesion_dom_sf"/>
</dbReference>
<gene>
    <name evidence="1" type="ORF">DLB95_28480</name>
</gene>
<protein>
    <recommendedName>
        <fullName evidence="2">Fimbrial protein</fullName>
    </recommendedName>
</protein>
<name>A0A5Y3WDC3_SALDZ</name>
<dbReference type="AlphaFoldDB" id="A0A5Y3WDC3"/>
<dbReference type="SUPFAM" id="SSF49401">
    <property type="entry name" value="Bacterial adhesins"/>
    <property type="match status" value="1"/>
</dbReference>
<evidence type="ECO:0000313" key="1">
    <source>
        <dbReference type="EMBL" id="ECJ4381020.1"/>
    </source>
</evidence>
<evidence type="ECO:0008006" key="2">
    <source>
        <dbReference type="Google" id="ProtNLM"/>
    </source>
</evidence>
<comment type="caution">
    <text evidence="1">The sequence shown here is derived from an EMBL/GenBank/DDBJ whole genome shotgun (WGS) entry which is preliminary data.</text>
</comment>
<feature type="non-terminal residue" evidence="1">
    <location>
        <position position="1"/>
    </location>
</feature>
<proteinExistence type="predicted"/>
<dbReference type="EMBL" id="AAIYJF010000077">
    <property type="protein sequence ID" value="ECJ4381020.1"/>
    <property type="molecule type" value="Genomic_DNA"/>
</dbReference>
<organism evidence="1">
    <name type="scientific">Salmonella diarizonae</name>
    <dbReference type="NCBI Taxonomy" id="59204"/>
    <lineage>
        <taxon>Bacteria</taxon>
        <taxon>Pseudomonadati</taxon>
        <taxon>Pseudomonadota</taxon>
        <taxon>Gammaproteobacteria</taxon>
        <taxon>Enterobacterales</taxon>
        <taxon>Enterobacteriaceae</taxon>
        <taxon>Salmonella</taxon>
    </lineage>
</organism>
<accession>A0A5Y3WDC3</accession>
<dbReference type="Proteomes" id="UP000839781">
    <property type="component" value="Unassembled WGS sequence"/>
</dbReference>